<name>A0A369JUV7_HYPMA</name>
<accession>A0A369JUV7</accession>
<evidence type="ECO:0000313" key="1">
    <source>
        <dbReference type="EMBL" id="RDB24317.1"/>
    </source>
</evidence>
<dbReference type="Proteomes" id="UP000076154">
    <property type="component" value="Unassembled WGS sequence"/>
</dbReference>
<keyword evidence="2" id="KW-1185">Reference proteome</keyword>
<protein>
    <submittedName>
        <fullName evidence="1">Uncharacterized protein</fullName>
    </submittedName>
</protein>
<dbReference type="InParanoid" id="A0A369JUV7"/>
<organism evidence="1 2">
    <name type="scientific">Hypsizygus marmoreus</name>
    <name type="common">White beech mushroom</name>
    <name type="synonym">Agaricus marmoreus</name>
    <dbReference type="NCBI Taxonomy" id="39966"/>
    <lineage>
        <taxon>Eukaryota</taxon>
        <taxon>Fungi</taxon>
        <taxon>Dikarya</taxon>
        <taxon>Basidiomycota</taxon>
        <taxon>Agaricomycotina</taxon>
        <taxon>Agaricomycetes</taxon>
        <taxon>Agaricomycetidae</taxon>
        <taxon>Agaricales</taxon>
        <taxon>Tricholomatineae</taxon>
        <taxon>Lyophyllaceae</taxon>
        <taxon>Hypsizygus</taxon>
    </lineage>
</organism>
<proteinExistence type="predicted"/>
<feature type="non-terminal residue" evidence="1">
    <location>
        <position position="1"/>
    </location>
</feature>
<dbReference type="EMBL" id="LUEZ02000044">
    <property type="protein sequence ID" value="RDB24317.1"/>
    <property type="molecule type" value="Genomic_DNA"/>
</dbReference>
<reference evidence="1" key="1">
    <citation type="submission" date="2018-04" db="EMBL/GenBank/DDBJ databases">
        <title>Whole genome sequencing of Hypsizygus marmoreus.</title>
        <authorList>
            <person name="Choi I.-G."/>
            <person name="Min B."/>
            <person name="Kim J.-G."/>
            <person name="Kim S."/>
            <person name="Oh Y.-L."/>
            <person name="Kong W.-S."/>
            <person name="Park H."/>
            <person name="Jeong J."/>
            <person name="Song E.-S."/>
        </authorList>
    </citation>
    <scope>NUCLEOTIDE SEQUENCE [LARGE SCALE GENOMIC DNA]</scope>
    <source>
        <strain evidence="1">51987-8</strain>
    </source>
</reference>
<gene>
    <name evidence="1" type="ORF">Hypma_008369</name>
</gene>
<comment type="caution">
    <text evidence="1">The sequence shown here is derived from an EMBL/GenBank/DDBJ whole genome shotgun (WGS) entry which is preliminary data.</text>
</comment>
<evidence type="ECO:0000313" key="2">
    <source>
        <dbReference type="Proteomes" id="UP000076154"/>
    </source>
</evidence>
<sequence>SRRAWKGH</sequence>